<evidence type="ECO:0000256" key="1">
    <source>
        <dbReference type="SAM" id="Phobius"/>
    </source>
</evidence>
<keyword evidence="1" id="KW-1133">Transmembrane helix</keyword>
<sequence length="682" mass="72414">MAGGITPGIRSTNLPLDDANAAVEVLVHADVGGQRLLRRQTLGIFVAQILALAGAGIPSAPAVLSILLARGFTLGPDGKLHLTQAEADLAAEIIRSTTFDAGLALRDRAAFTRPRRTTGQSYPRNGVFEAWAAVFTPTRDVPAAASITTWIQGLGAAPGIVKLQLQVYRVPVASVDTSPPGSGDLVYPLTSYDIAAVLDDPPHPTRVQRVVLPTPGLGQLRKGFSYVYTLYALLAGDTPSAFGIAQGEPVPGSAARDYGWVRVNGSWNGVAGAPIAFEVSESVGAPDGNLDGPLIERVSAVGQQPLYWTGLSALIPELRLDHGRSTVIVADKAASGRFQLVSFGRPGAVTRTMTLPIQASRLGLGHEYPRNVSVVRDSDGVSQAEGVDYVVDYTAGDIFNPNAGSGNTVCRITYTADQTRYDVLWMDPKTGALGVTAGPERGRDVAEYVPDPPLGMIRLYHVYVTAQHGVTLVPMYEHRTGVRIGAEGEHLAWLTDMRSRLSGLRRKMRAGETITICQVGDSIQAQGGQTPSQYTTANGPSRDNPSIYYAGTGVAQDTLDAKPRYDHGDGDGPIHMQEGWVWHLKRAIEACSNSTVIIKNLAVGGSTAGQTLPGGNSPEMLAAYQATNADLYLCNFGMNQVGDPALETQIVSLFRTLRSYGGEVIDMPIVLTPQIGQITDLS</sequence>
<feature type="transmembrane region" description="Helical" evidence="1">
    <location>
        <begin position="42"/>
        <end position="69"/>
    </location>
</feature>
<protein>
    <recommendedName>
        <fullName evidence="4">SGNH hydrolase-type esterase domain-containing protein</fullName>
    </recommendedName>
</protein>
<keyword evidence="1" id="KW-0812">Transmembrane</keyword>
<gene>
    <name evidence="2" type="ORF">QR79_23430</name>
</gene>
<accession>A0ABR5H080</accession>
<comment type="caution">
    <text evidence="2">The sequence shown here is derived from an EMBL/GenBank/DDBJ whole genome shotgun (WGS) entry which is preliminary data.</text>
</comment>
<evidence type="ECO:0000313" key="2">
    <source>
        <dbReference type="EMBL" id="KMO16142.1"/>
    </source>
</evidence>
<organism evidence="2 3">
    <name type="scientific">Methylobacterium indicum</name>
    <dbReference type="NCBI Taxonomy" id="1775910"/>
    <lineage>
        <taxon>Bacteria</taxon>
        <taxon>Pseudomonadati</taxon>
        <taxon>Pseudomonadota</taxon>
        <taxon>Alphaproteobacteria</taxon>
        <taxon>Hyphomicrobiales</taxon>
        <taxon>Methylobacteriaceae</taxon>
        <taxon>Methylobacterium</taxon>
    </lineage>
</organism>
<feature type="non-terminal residue" evidence="2">
    <location>
        <position position="682"/>
    </location>
</feature>
<evidence type="ECO:0008006" key="4">
    <source>
        <dbReference type="Google" id="ProtNLM"/>
    </source>
</evidence>
<name>A0ABR5H080_9HYPH</name>
<evidence type="ECO:0000313" key="3">
    <source>
        <dbReference type="Proteomes" id="UP000036471"/>
    </source>
</evidence>
<reference evidence="2 3" key="1">
    <citation type="submission" date="2014-11" db="EMBL/GenBank/DDBJ databases">
        <title>Comparative genomics of Methylobacterium species.</title>
        <authorList>
            <person name="Chaudhry V."/>
            <person name="Patil P.B."/>
        </authorList>
    </citation>
    <scope>NUCLEOTIDE SEQUENCE [LARGE SCALE GENOMIC DNA]</scope>
    <source>
        <strain evidence="2 3">SE3.6</strain>
    </source>
</reference>
<dbReference type="Proteomes" id="UP000036471">
    <property type="component" value="Unassembled WGS sequence"/>
</dbReference>
<dbReference type="RefSeq" id="WP_048461403.1">
    <property type="nucleotide sequence ID" value="NZ_JTHG01000247.1"/>
</dbReference>
<keyword evidence="3" id="KW-1185">Reference proteome</keyword>
<dbReference type="EMBL" id="JTHG01000247">
    <property type="protein sequence ID" value="KMO16142.1"/>
    <property type="molecule type" value="Genomic_DNA"/>
</dbReference>
<proteinExistence type="predicted"/>
<keyword evidence="1" id="KW-0472">Membrane</keyword>